<proteinExistence type="predicted"/>
<reference evidence="2" key="1">
    <citation type="journal article" date="2019" name="Int. J. Syst. Evol. Microbiol.">
        <title>The Global Catalogue of Microorganisms (GCM) 10K type strain sequencing project: providing services to taxonomists for standard genome sequencing and annotation.</title>
        <authorList>
            <consortium name="The Broad Institute Genomics Platform"/>
            <consortium name="The Broad Institute Genome Sequencing Center for Infectious Disease"/>
            <person name="Wu L."/>
            <person name="Ma J."/>
        </authorList>
    </citation>
    <scope>NUCLEOTIDE SEQUENCE [LARGE SCALE GENOMIC DNA]</scope>
    <source>
        <strain evidence="2">JCM 6835</strain>
    </source>
</reference>
<comment type="caution">
    <text evidence="1">The sequence shown here is derived from an EMBL/GenBank/DDBJ whole genome shotgun (WGS) entry which is preliminary data.</text>
</comment>
<organism evidence="1 2">
    <name type="scientific">Nonomuraea recticatena</name>
    <dbReference type="NCBI Taxonomy" id="46178"/>
    <lineage>
        <taxon>Bacteria</taxon>
        <taxon>Bacillati</taxon>
        <taxon>Actinomycetota</taxon>
        <taxon>Actinomycetes</taxon>
        <taxon>Streptosporangiales</taxon>
        <taxon>Streptosporangiaceae</taxon>
        <taxon>Nonomuraea</taxon>
    </lineage>
</organism>
<keyword evidence="2" id="KW-1185">Reference proteome</keyword>
<accession>A0ABP6FBU3</accession>
<dbReference type="RefSeq" id="WP_379505462.1">
    <property type="nucleotide sequence ID" value="NZ_JBHTEV010000001.1"/>
</dbReference>
<sequence>MHGRFQEVNTHTRRGLLHGYAVAVLRNEDLREKAQTPDEARYYAGICDGLRMAMMLVLRDEWGALRSEDDLFQEIGRVIAQARERRR</sequence>
<gene>
    <name evidence="1" type="ORF">GCM10010412_076120</name>
</gene>
<protein>
    <submittedName>
        <fullName evidence="1">Uncharacterized protein</fullName>
    </submittedName>
</protein>
<dbReference type="EMBL" id="BAAATE010000028">
    <property type="protein sequence ID" value="GAA2687843.1"/>
    <property type="molecule type" value="Genomic_DNA"/>
</dbReference>
<evidence type="ECO:0000313" key="1">
    <source>
        <dbReference type="EMBL" id="GAA2687843.1"/>
    </source>
</evidence>
<evidence type="ECO:0000313" key="2">
    <source>
        <dbReference type="Proteomes" id="UP001501666"/>
    </source>
</evidence>
<dbReference type="Proteomes" id="UP001501666">
    <property type="component" value="Unassembled WGS sequence"/>
</dbReference>
<name>A0ABP6FBU3_9ACTN</name>